<evidence type="ECO:0000259" key="3">
    <source>
        <dbReference type="PROSITE" id="PS50026"/>
    </source>
</evidence>
<accession>U5ENH4</accession>
<dbReference type="SUPFAM" id="SSF57196">
    <property type="entry name" value="EGF/Laminin"/>
    <property type="match status" value="1"/>
</dbReference>
<evidence type="ECO:0000256" key="1">
    <source>
        <dbReference type="PROSITE-ProRule" id="PRU00076"/>
    </source>
</evidence>
<protein>
    <submittedName>
        <fullName evidence="4">Putative neurexin iii-alpha</fullName>
    </submittedName>
</protein>
<dbReference type="InterPro" id="IPR000742">
    <property type="entry name" value="EGF"/>
</dbReference>
<keyword evidence="1" id="KW-1015">Disulfide bond</keyword>
<evidence type="ECO:0000313" key="4">
    <source>
        <dbReference type="EMBL" id="JAB54827.1"/>
    </source>
</evidence>
<organism evidence="4">
    <name type="scientific">Corethrella appendiculata</name>
    <dbReference type="NCBI Taxonomy" id="1370023"/>
    <lineage>
        <taxon>Eukaryota</taxon>
        <taxon>Metazoa</taxon>
        <taxon>Ecdysozoa</taxon>
        <taxon>Arthropoda</taxon>
        <taxon>Hexapoda</taxon>
        <taxon>Insecta</taxon>
        <taxon>Pterygota</taxon>
        <taxon>Neoptera</taxon>
        <taxon>Endopterygota</taxon>
        <taxon>Diptera</taxon>
        <taxon>Nematocera</taxon>
        <taxon>Culicoidea</taxon>
        <taxon>Chaoboridae</taxon>
        <taxon>Corethrella</taxon>
    </lineage>
</organism>
<proteinExistence type="evidence at transcript level"/>
<keyword evidence="1" id="KW-0245">EGF-like domain</keyword>
<keyword evidence="2" id="KW-0732">Signal</keyword>
<dbReference type="PROSITE" id="PS50026">
    <property type="entry name" value="EGF_3"/>
    <property type="match status" value="1"/>
</dbReference>
<feature type="chain" id="PRO_5004660055" evidence="2">
    <location>
        <begin position="28"/>
        <end position="132"/>
    </location>
</feature>
<sequence length="132" mass="15107">MVQTKRIFIIVFLISLSFFEFLQIVNSCELETQTQHGCKIENGQCNCAFGCKSEFRYSNRKECTDALKGRSNDICSRAPCLNGGSCTQVTQMPQYKCRCEGTGYWGTRCQRSCPKQFDSQPIYKFPHECIVI</sequence>
<feature type="domain" description="EGF-like" evidence="3">
    <location>
        <begin position="71"/>
        <end position="110"/>
    </location>
</feature>
<evidence type="ECO:0000256" key="2">
    <source>
        <dbReference type="SAM" id="SignalP"/>
    </source>
</evidence>
<name>U5ENH4_9DIPT</name>
<feature type="signal peptide" evidence="2">
    <location>
        <begin position="1"/>
        <end position="27"/>
    </location>
</feature>
<reference evidence="4" key="1">
    <citation type="journal article" date="2014" name="Insect Biochem. Mol. Biol.">
        <title>An insight into the sialome of the frog biting fly, Corethrella appendiculata.</title>
        <authorList>
            <person name="Ribeiro J.M.C."/>
            <person name="Chagas A.C."/>
            <person name="Pham V.M."/>
            <person name="Lounibos L.P."/>
            <person name="Calvo E."/>
        </authorList>
    </citation>
    <scope>NUCLEOTIDE SEQUENCE</scope>
    <source>
        <tissue evidence="4">Salivary glands</tissue>
    </source>
</reference>
<feature type="disulfide bond" evidence="1">
    <location>
        <begin position="80"/>
        <end position="97"/>
    </location>
</feature>
<dbReference type="EMBL" id="GANO01005044">
    <property type="protein sequence ID" value="JAB54827.1"/>
    <property type="molecule type" value="mRNA"/>
</dbReference>
<comment type="caution">
    <text evidence="1">Lacks conserved residue(s) required for the propagation of feature annotation.</text>
</comment>
<dbReference type="AlphaFoldDB" id="U5ENH4"/>
<dbReference type="Gene3D" id="2.10.25.10">
    <property type="entry name" value="Laminin"/>
    <property type="match status" value="1"/>
</dbReference>
<dbReference type="SMART" id="SM00181">
    <property type="entry name" value="EGF"/>
    <property type="match status" value="1"/>
</dbReference>